<dbReference type="STRING" id="35608.A0A2U1L4J9"/>
<accession>A0A2U1L4J9</accession>
<dbReference type="InterPro" id="IPR053793">
    <property type="entry name" value="PB1-like"/>
</dbReference>
<dbReference type="AlphaFoldDB" id="A0A2U1L4J9"/>
<dbReference type="OrthoDB" id="6270329at2759"/>
<name>A0A2U1L4J9_ARTAN</name>
<feature type="domain" description="PB1" evidence="1">
    <location>
        <begin position="131"/>
        <end position="214"/>
    </location>
</feature>
<dbReference type="PANTHER" id="PTHR32002:SF35">
    <property type="entry name" value="PROTEIN NLP6"/>
    <property type="match status" value="1"/>
</dbReference>
<sequence length="217" mass="24084">MGVQASGGVVKNDYLVMSPKQIVASFVSDKLDGTSNKPIRKRKRTALSSGMVKIREHCGKTMEKAVANLGVGISKLRGICNNLGMQWWSNRKRLKSIQANVVVSTPDGLAQFKTSMREKFIENATASAVKKLTIKATYKENMVKFPFTLLDGLLKLKEMVATRFQLRLGSFKLKYVDEDDDMILIACDTDLMSLVGDPRQPINQPVTRLLVLPIAHA</sequence>
<dbReference type="InterPro" id="IPR000270">
    <property type="entry name" value="PB1_dom"/>
</dbReference>
<dbReference type="InterPro" id="IPR045012">
    <property type="entry name" value="NLP"/>
</dbReference>
<dbReference type="Pfam" id="PF00564">
    <property type="entry name" value="PB1"/>
    <property type="match status" value="1"/>
</dbReference>
<dbReference type="EMBL" id="PKPP01011567">
    <property type="protein sequence ID" value="PWA43917.1"/>
    <property type="molecule type" value="Genomic_DNA"/>
</dbReference>
<reference evidence="2 3" key="1">
    <citation type="journal article" date="2018" name="Mol. Plant">
        <title>The genome of Artemisia annua provides insight into the evolution of Asteraceae family and artemisinin biosynthesis.</title>
        <authorList>
            <person name="Shen Q."/>
            <person name="Zhang L."/>
            <person name="Liao Z."/>
            <person name="Wang S."/>
            <person name="Yan T."/>
            <person name="Shi P."/>
            <person name="Liu M."/>
            <person name="Fu X."/>
            <person name="Pan Q."/>
            <person name="Wang Y."/>
            <person name="Lv Z."/>
            <person name="Lu X."/>
            <person name="Zhang F."/>
            <person name="Jiang W."/>
            <person name="Ma Y."/>
            <person name="Chen M."/>
            <person name="Hao X."/>
            <person name="Li L."/>
            <person name="Tang Y."/>
            <person name="Lv G."/>
            <person name="Zhou Y."/>
            <person name="Sun X."/>
            <person name="Brodelius P.E."/>
            <person name="Rose J.K.C."/>
            <person name="Tang K."/>
        </authorList>
    </citation>
    <scope>NUCLEOTIDE SEQUENCE [LARGE SCALE GENOMIC DNA]</scope>
    <source>
        <strain evidence="3">cv. Huhao1</strain>
        <tissue evidence="2">Leaf</tissue>
    </source>
</reference>
<comment type="caution">
    <text evidence="2">The sequence shown here is derived from an EMBL/GenBank/DDBJ whole genome shotgun (WGS) entry which is preliminary data.</text>
</comment>
<dbReference type="SUPFAM" id="SSF54277">
    <property type="entry name" value="CAD &amp; PB1 domains"/>
    <property type="match status" value="1"/>
</dbReference>
<proteinExistence type="predicted"/>
<evidence type="ECO:0000259" key="1">
    <source>
        <dbReference type="PROSITE" id="PS51745"/>
    </source>
</evidence>
<keyword evidence="3" id="KW-1185">Reference proteome</keyword>
<dbReference type="PROSITE" id="PS51745">
    <property type="entry name" value="PB1"/>
    <property type="match status" value="1"/>
</dbReference>
<protein>
    <submittedName>
        <fullName evidence="2">NIN-like protein</fullName>
    </submittedName>
</protein>
<organism evidence="2 3">
    <name type="scientific">Artemisia annua</name>
    <name type="common">Sweet wormwood</name>
    <dbReference type="NCBI Taxonomy" id="35608"/>
    <lineage>
        <taxon>Eukaryota</taxon>
        <taxon>Viridiplantae</taxon>
        <taxon>Streptophyta</taxon>
        <taxon>Embryophyta</taxon>
        <taxon>Tracheophyta</taxon>
        <taxon>Spermatophyta</taxon>
        <taxon>Magnoliopsida</taxon>
        <taxon>eudicotyledons</taxon>
        <taxon>Gunneridae</taxon>
        <taxon>Pentapetalae</taxon>
        <taxon>asterids</taxon>
        <taxon>campanulids</taxon>
        <taxon>Asterales</taxon>
        <taxon>Asteraceae</taxon>
        <taxon>Asteroideae</taxon>
        <taxon>Anthemideae</taxon>
        <taxon>Artemisiinae</taxon>
        <taxon>Artemisia</taxon>
    </lineage>
</organism>
<dbReference type="PANTHER" id="PTHR32002">
    <property type="entry name" value="PROTEIN NLP8"/>
    <property type="match status" value="1"/>
</dbReference>
<gene>
    <name evidence="2" type="ORF">CTI12_AA490480</name>
</gene>
<dbReference type="GO" id="GO:0003700">
    <property type="term" value="F:DNA-binding transcription factor activity"/>
    <property type="evidence" value="ECO:0007669"/>
    <property type="project" value="InterPro"/>
</dbReference>
<dbReference type="SMART" id="SM00666">
    <property type="entry name" value="PB1"/>
    <property type="match status" value="1"/>
</dbReference>
<dbReference type="Proteomes" id="UP000245207">
    <property type="component" value="Unassembled WGS sequence"/>
</dbReference>
<evidence type="ECO:0000313" key="3">
    <source>
        <dbReference type="Proteomes" id="UP000245207"/>
    </source>
</evidence>
<evidence type="ECO:0000313" key="2">
    <source>
        <dbReference type="EMBL" id="PWA43917.1"/>
    </source>
</evidence>
<dbReference type="Gene3D" id="3.10.20.90">
    <property type="entry name" value="Phosphatidylinositol 3-kinase Catalytic Subunit, Chain A, domain 1"/>
    <property type="match status" value="1"/>
</dbReference>